<gene>
    <name evidence="4" type="ORF">BDP27DRAFT_1420998</name>
</gene>
<name>A0A9P5PUG5_9AGAR</name>
<evidence type="ECO:0000256" key="1">
    <source>
        <dbReference type="SAM" id="MobiDB-lite"/>
    </source>
</evidence>
<organism evidence="4 5">
    <name type="scientific">Rhodocollybia butyracea</name>
    <dbReference type="NCBI Taxonomy" id="206335"/>
    <lineage>
        <taxon>Eukaryota</taxon>
        <taxon>Fungi</taxon>
        <taxon>Dikarya</taxon>
        <taxon>Basidiomycota</taxon>
        <taxon>Agaricomycotina</taxon>
        <taxon>Agaricomycetes</taxon>
        <taxon>Agaricomycetidae</taxon>
        <taxon>Agaricales</taxon>
        <taxon>Marasmiineae</taxon>
        <taxon>Omphalotaceae</taxon>
        <taxon>Rhodocollybia</taxon>
    </lineage>
</organism>
<evidence type="ECO:0000313" key="4">
    <source>
        <dbReference type="EMBL" id="KAF9069367.1"/>
    </source>
</evidence>
<reference evidence="4" key="1">
    <citation type="submission" date="2020-11" db="EMBL/GenBank/DDBJ databases">
        <authorList>
            <consortium name="DOE Joint Genome Institute"/>
            <person name="Ahrendt S."/>
            <person name="Riley R."/>
            <person name="Andreopoulos W."/>
            <person name="Labutti K."/>
            <person name="Pangilinan J."/>
            <person name="Ruiz-Duenas F.J."/>
            <person name="Barrasa J.M."/>
            <person name="Sanchez-Garcia M."/>
            <person name="Camarero S."/>
            <person name="Miyauchi S."/>
            <person name="Serrano A."/>
            <person name="Linde D."/>
            <person name="Babiker R."/>
            <person name="Drula E."/>
            <person name="Ayuso-Fernandez I."/>
            <person name="Pacheco R."/>
            <person name="Padilla G."/>
            <person name="Ferreira P."/>
            <person name="Barriuso J."/>
            <person name="Kellner H."/>
            <person name="Castanera R."/>
            <person name="Alfaro M."/>
            <person name="Ramirez L."/>
            <person name="Pisabarro A.G."/>
            <person name="Kuo A."/>
            <person name="Tritt A."/>
            <person name="Lipzen A."/>
            <person name="He G."/>
            <person name="Yan M."/>
            <person name="Ng V."/>
            <person name="Cullen D."/>
            <person name="Martin F."/>
            <person name="Rosso M.-N."/>
            <person name="Henrissat B."/>
            <person name="Hibbett D."/>
            <person name="Martinez A.T."/>
            <person name="Grigoriev I.V."/>
        </authorList>
    </citation>
    <scope>NUCLEOTIDE SEQUENCE</scope>
    <source>
        <strain evidence="4">AH 40177</strain>
    </source>
</reference>
<feature type="compositionally biased region" description="Polar residues" evidence="1">
    <location>
        <begin position="351"/>
        <end position="360"/>
    </location>
</feature>
<keyword evidence="2" id="KW-0812">Transmembrane</keyword>
<evidence type="ECO:0000256" key="2">
    <source>
        <dbReference type="SAM" id="Phobius"/>
    </source>
</evidence>
<evidence type="ECO:0000259" key="3">
    <source>
        <dbReference type="Pfam" id="PF20151"/>
    </source>
</evidence>
<keyword evidence="5" id="KW-1185">Reference proteome</keyword>
<dbReference type="Proteomes" id="UP000772434">
    <property type="component" value="Unassembled WGS sequence"/>
</dbReference>
<keyword evidence="2" id="KW-1133">Transmembrane helix</keyword>
<sequence length="360" mass="40341">MSLPLMPFDGLNETLLHAEWHGYISFGASTLVFWDHILTFDRELELIWRQPKSGVSVLFLFNRYLAMTSQPVMTYTNISTNITYEASRSAPTFTLKLTSFPSMFQPVHFTRKIDMIDSYLDLGKFAIAYWQIGTSILQLVLTDSIVWLCLCALYKNSKKIRWPLLGLMTLCILSATAIVGVTGSHSKGSVDLAPGVQRCTVYTPLHGLWLFWIPILVYETTTLALVNKIFIQYLRNRKQWSSNLLELLVKDMLLYLAVILVLFVSNAIFFANPDPTISGTLNPPTVVLLSILGNRMLLNLRAETKRAKTGVVYEDTRQEADADARILDLASGVGTAGIGLESTMRFGPPAEQSQISTTEQ</sequence>
<keyword evidence="2" id="KW-0472">Membrane</keyword>
<dbReference type="Pfam" id="PF20151">
    <property type="entry name" value="DUF6533"/>
    <property type="match status" value="1"/>
</dbReference>
<dbReference type="EMBL" id="JADNRY010000051">
    <property type="protein sequence ID" value="KAF9069367.1"/>
    <property type="molecule type" value="Genomic_DNA"/>
</dbReference>
<feature type="transmembrane region" description="Helical" evidence="2">
    <location>
        <begin position="162"/>
        <end position="182"/>
    </location>
</feature>
<proteinExistence type="predicted"/>
<feature type="transmembrane region" description="Helical" evidence="2">
    <location>
        <begin position="252"/>
        <end position="271"/>
    </location>
</feature>
<feature type="transmembrane region" description="Helical" evidence="2">
    <location>
        <begin position="209"/>
        <end position="231"/>
    </location>
</feature>
<feature type="transmembrane region" description="Helical" evidence="2">
    <location>
        <begin position="127"/>
        <end position="150"/>
    </location>
</feature>
<feature type="region of interest" description="Disordered" evidence="1">
    <location>
        <begin position="340"/>
        <end position="360"/>
    </location>
</feature>
<dbReference type="OrthoDB" id="3349377at2759"/>
<protein>
    <recommendedName>
        <fullName evidence="3">DUF6533 domain-containing protein</fullName>
    </recommendedName>
</protein>
<accession>A0A9P5PUG5</accession>
<comment type="caution">
    <text evidence="4">The sequence shown here is derived from an EMBL/GenBank/DDBJ whole genome shotgun (WGS) entry which is preliminary data.</text>
</comment>
<feature type="transmembrane region" description="Helical" evidence="2">
    <location>
        <begin position="277"/>
        <end position="298"/>
    </location>
</feature>
<dbReference type="AlphaFoldDB" id="A0A9P5PUG5"/>
<evidence type="ECO:0000313" key="5">
    <source>
        <dbReference type="Proteomes" id="UP000772434"/>
    </source>
</evidence>
<dbReference type="InterPro" id="IPR045340">
    <property type="entry name" value="DUF6533"/>
</dbReference>
<feature type="domain" description="DUF6533" evidence="3">
    <location>
        <begin position="23"/>
        <end position="67"/>
    </location>
</feature>